<evidence type="ECO:0000313" key="1">
    <source>
        <dbReference type="EMBL" id="KAH0914813.1"/>
    </source>
</evidence>
<proteinExistence type="predicted"/>
<sequence>MWLENATNRIYLKEREKVDLYSGPVTGRRVSVRAVTGASQATVKAFDLRFAIVPSLLRLA</sequence>
<reference evidence="1 2" key="1">
    <citation type="submission" date="2021-05" db="EMBL/GenBank/DDBJ databases">
        <title>Genome Assembly of Synthetic Allotetraploid Brassica napus Reveals Homoeologous Exchanges between Subgenomes.</title>
        <authorList>
            <person name="Davis J.T."/>
        </authorList>
    </citation>
    <scope>NUCLEOTIDE SEQUENCE [LARGE SCALE GENOMIC DNA]</scope>
    <source>
        <strain evidence="2">cv. Da-Ae</strain>
        <tissue evidence="1">Seedling</tissue>
    </source>
</reference>
<accession>A0ABQ8CE68</accession>
<gene>
    <name evidence="1" type="ORF">HID58_029259</name>
</gene>
<comment type="caution">
    <text evidence="1">The sequence shown here is derived from an EMBL/GenBank/DDBJ whole genome shotgun (WGS) entry which is preliminary data.</text>
</comment>
<name>A0ABQ8CE68_BRANA</name>
<dbReference type="Proteomes" id="UP000824890">
    <property type="component" value="Unassembled WGS sequence"/>
</dbReference>
<protein>
    <submittedName>
        <fullName evidence="1">Uncharacterized protein</fullName>
    </submittedName>
</protein>
<organism evidence="1 2">
    <name type="scientific">Brassica napus</name>
    <name type="common">Rape</name>
    <dbReference type="NCBI Taxonomy" id="3708"/>
    <lineage>
        <taxon>Eukaryota</taxon>
        <taxon>Viridiplantae</taxon>
        <taxon>Streptophyta</taxon>
        <taxon>Embryophyta</taxon>
        <taxon>Tracheophyta</taxon>
        <taxon>Spermatophyta</taxon>
        <taxon>Magnoliopsida</taxon>
        <taxon>eudicotyledons</taxon>
        <taxon>Gunneridae</taxon>
        <taxon>Pentapetalae</taxon>
        <taxon>rosids</taxon>
        <taxon>malvids</taxon>
        <taxon>Brassicales</taxon>
        <taxon>Brassicaceae</taxon>
        <taxon>Brassiceae</taxon>
        <taxon>Brassica</taxon>
    </lineage>
</organism>
<evidence type="ECO:0000313" key="2">
    <source>
        <dbReference type="Proteomes" id="UP000824890"/>
    </source>
</evidence>
<dbReference type="EMBL" id="JAGKQM010000008">
    <property type="protein sequence ID" value="KAH0914813.1"/>
    <property type="molecule type" value="Genomic_DNA"/>
</dbReference>
<keyword evidence="2" id="KW-1185">Reference proteome</keyword>